<comment type="caution">
    <text evidence="2">The sequence shown here is derived from an EMBL/GenBank/DDBJ whole genome shotgun (WGS) entry which is preliminary data.</text>
</comment>
<dbReference type="PANTHER" id="PTHR47797:SF5">
    <property type="entry name" value="CELLOBIOSE DEHYDROGENASE CYTOCHROME DOMAIN-CONTAINING PROTEIN"/>
    <property type="match status" value="1"/>
</dbReference>
<reference evidence="2" key="1">
    <citation type="journal article" date="2023" name="Mol. Phylogenet. Evol.">
        <title>Genome-scale phylogeny and comparative genomics of the fungal order Sordariales.</title>
        <authorList>
            <person name="Hensen N."/>
            <person name="Bonometti L."/>
            <person name="Westerberg I."/>
            <person name="Brannstrom I.O."/>
            <person name="Guillou S."/>
            <person name="Cros-Aarteil S."/>
            <person name="Calhoun S."/>
            <person name="Haridas S."/>
            <person name="Kuo A."/>
            <person name="Mondo S."/>
            <person name="Pangilinan J."/>
            <person name="Riley R."/>
            <person name="LaButti K."/>
            <person name="Andreopoulos B."/>
            <person name="Lipzen A."/>
            <person name="Chen C."/>
            <person name="Yan M."/>
            <person name="Daum C."/>
            <person name="Ng V."/>
            <person name="Clum A."/>
            <person name="Steindorff A."/>
            <person name="Ohm R.A."/>
            <person name="Martin F."/>
            <person name="Silar P."/>
            <person name="Natvig D.O."/>
            <person name="Lalanne C."/>
            <person name="Gautier V."/>
            <person name="Ament-Velasquez S.L."/>
            <person name="Kruys A."/>
            <person name="Hutchinson M.I."/>
            <person name="Powell A.J."/>
            <person name="Barry K."/>
            <person name="Miller A.N."/>
            <person name="Grigoriev I.V."/>
            <person name="Debuchy R."/>
            <person name="Gladieux P."/>
            <person name="Hiltunen Thoren M."/>
            <person name="Johannesson H."/>
        </authorList>
    </citation>
    <scope>NUCLEOTIDE SEQUENCE</scope>
    <source>
        <strain evidence="2">CBS 538.74</strain>
    </source>
</reference>
<evidence type="ECO:0000313" key="2">
    <source>
        <dbReference type="EMBL" id="KAK4150963.1"/>
    </source>
</evidence>
<protein>
    <recommendedName>
        <fullName evidence="1">Cellobiose dehydrogenase-like cytochrome domain-containing protein</fullName>
    </recommendedName>
</protein>
<dbReference type="SUPFAM" id="SSF49344">
    <property type="entry name" value="CBD9-like"/>
    <property type="match status" value="1"/>
</dbReference>
<dbReference type="EMBL" id="MU857041">
    <property type="protein sequence ID" value="KAK4150963.1"/>
    <property type="molecule type" value="Genomic_DNA"/>
</dbReference>
<sequence length="231" mass="24920">MLWTLFLGLESHFENPPQKILTRGTVAAAAANAVYQDPDTGLVFSSNFQLYKSDGRGITFRVAIPDGVESYTSYDAVIQMVVPNDVGWAGLAWGGSMPKNPILVAWKGSSNVILSSRWATGHVMPQDYPTAQYTLFKSGTKSNSTHWQFTALCKGCTAWDAGSGSGSGGSTRYLSPRGGNRLAFAYSPGKPSSINSPSSSIPIHEVHGYWQHDFAQAANSNFETTVQRLTS</sequence>
<dbReference type="AlphaFoldDB" id="A0AAN6VGC4"/>
<dbReference type="InterPro" id="IPR015920">
    <property type="entry name" value="Cellobiose_DH-like_cyt"/>
</dbReference>
<evidence type="ECO:0000313" key="3">
    <source>
        <dbReference type="Proteomes" id="UP001302745"/>
    </source>
</evidence>
<dbReference type="Pfam" id="PF16010">
    <property type="entry name" value="CDH-cyt"/>
    <property type="match status" value="1"/>
</dbReference>
<dbReference type="Gene3D" id="2.60.40.1210">
    <property type="entry name" value="Cellobiose dehydrogenase, cytochrome domain"/>
    <property type="match status" value="1"/>
</dbReference>
<accession>A0AAN6VGC4</accession>
<feature type="domain" description="Cellobiose dehydrogenase-like cytochrome" evidence="1">
    <location>
        <begin position="35"/>
        <end position="224"/>
    </location>
</feature>
<proteinExistence type="predicted"/>
<keyword evidence="3" id="KW-1185">Reference proteome</keyword>
<dbReference type="PANTHER" id="PTHR47797">
    <property type="entry name" value="DEHYDROGENASE, PUTATIVE (AFU_ORTHOLOGUE AFUA_8G05805)-RELATED"/>
    <property type="match status" value="1"/>
</dbReference>
<gene>
    <name evidence="2" type="ORF">C8A00DRAFT_45755</name>
</gene>
<name>A0AAN6VGC4_9PEZI</name>
<organism evidence="2 3">
    <name type="scientific">Chaetomidium leptoderma</name>
    <dbReference type="NCBI Taxonomy" id="669021"/>
    <lineage>
        <taxon>Eukaryota</taxon>
        <taxon>Fungi</taxon>
        <taxon>Dikarya</taxon>
        <taxon>Ascomycota</taxon>
        <taxon>Pezizomycotina</taxon>
        <taxon>Sordariomycetes</taxon>
        <taxon>Sordariomycetidae</taxon>
        <taxon>Sordariales</taxon>
        <taxon>Chaetomiaceae</taxon>
        <taxon>Chaetomidium</taxon>
    </lineage>
</organism>
<evidence type="ECO:0000259" key="1">
    <source>
        <dbReference type="Pfam" id="PF16010"/>
    </source>
</evidence>
<dbReference type="CDD" id="cd09630">
    <property type="entry name" value="CDH_like_cytochrome"/>
    <property type="match status" value="1"/>
</dbReference>
<dbReference type="Proteomes" id="UP001302745">
    <property type="component" value="Unassembled WGS sequence"/>
</dbReference>
<reference evidence="2" key="2">
    <citation type="submission" date="2023-05" db="EMBL/GenBank/DDBJ databases">
        <authorList>
            <consortium name="Lawrence Berkeley National Laboratory"/>
            <person name="Steindorff A."/>
            <person name="Hensen N."/>
            <person name="Bonometti L."/>
            <person name="Westerberg I."/>
            <person name="Brannstrom I.O."/>
            <person name="Guillou S."/>
            <person name="Cros-Aarteil S."/>
            <person name="Calhoun S."/>
            <person name="Haridas S."/>
            <person name="Kuo A."/>
            <person name="Mondo S."/>
            <person name="Pangilinan J."/>
            <person name="Riley R."/>
            <person name="Labutti K."/>
            <person name="Andreopoulos B."/>
            <person name="Lipzen A."/>
            <person name="Chen C."/>
            <person name="Yanf M."/>
            <person name="Daum C."/>
            <person name="Ng V."/>
            <person name="Clum A."/>
            <person name="Ohm R."/>
            <person name="Martin F."/>
            <person name="Silar P."/>
            <person name="Natvig D."/>
            <person name="Lalanne C."/>
            <person name="Gautier V."/>
            <person name="Ament-Velasquez S.L."/>
            <person name="Kruys A."/>
            <person name="Hutchinson M.I."/>
            <person name="Powell A.J."/>
            <person name="Barry K."/>
            <person name="Miller A.N."/>
            <person name="Grigoriev I.V."/>
            <person name="Debuchy R."/>
            <person name="Gladieux P."/>
            <person name="Thoren M.H."/>
            <person name="Johannesson H."/>
        </authorList>
    </citation>
    <scope>NUCLEOTIDE SEQUENCE</scope>
    <source>
        <strain evidence="2">CBS 538.74</strain>
    </source>
</reference>